<dbReference type="Proteomes" id="UP001530315">
    <property type="component" value="Unassembled WGS sequence"/>
</dbReference>
<gene>
    <name evidence="1" type="ORF">ACHAW5_002275</name>
</gene>
<reference evidence="1 2" key="1">
    <citation type="submission" date="2024-10" db="EMBL/GenBank/DDBJ databases">
        <title>Updated reference genomes for cyclostephanoid diatoms.</title>
        <authorList>
            <person name="Roberts W.R."/>
            <person name="Alverson A.J."/>
        </authorList>
    </citation>
    <scope>NUCLEOTIDE SEQUENCE [LARGE SCALE GENOMIC DNA]</scope>
    <source>
        <strain evidence="1 2">AJA276-08</strain>
    </source>
</reference>
<comment type="caution">
    <text evidence="1">The sequence shown here is derived from an EMBL/GenBank/DDBJ whole genome shotgun (WGS) entry which is preliminary data.</text>
</comment>
<dbReference type="EMBL" id="JALLAZ020001614">
    <property type="protein sequence ID" value="KAL3771017.1"/>
    <property type="molecule type" value="Genomic_DNA"/>
</dbReference>
<dbReference type="AlphaFoldDB" id="A0ABD3N5B2"/>
<keyword evidence="2" id="KW-1185">Reference proteome</keyword>
<proteinExistence type="predicted"/>
<name>A0ABD3N5B2_9STRA</name>
<accession>A0ABD3N5B2</accession>
<evidence type="ECO:0000313" key="2">
    <source>
        <dbReference type="Proteomes" id="UP001530315"/>
    </source>
</evidence>
<evidence type="ECO:0000313" key="1">
    <source>
        <dbReference type="EMBL" id="KAL3771017.1"/>
    </source>
</evidence>
<protein>
    <submittedName>
        <fullName evidence="1">Uncharacterized protein</fullName>
    </submittedName>
</protein>
<sequence>MLSLNYCSTEQMWTFSPQDLTCLVADYWLGEKRWQRKKPEVTWGSRHEQEKYEAEAEQEKIQRDATESTIVVKASLDDFSSNVDIKDKIVTSSRLTDNISSITLSSNENTAEPIEYSSTSDIEDVEIINTTYVDRMYTYGAPSVVKGSSTSDQCMPEYSPKTSLWSNARVCNFGAPQRQVTNVDFASQINVKNGYHHPKIDTLVIQLVGGTNDEYISHPCNMDESEIEGYQWWPEASLPVIHNNHELLNHYETRLAHVPYSVQGPSLEFISVSRCVTHSNSLDEIKNCVDNYSTESHLKLEGVAALGWDPFAYMSIESALFGITDTDRVYVLKNDIFSLRTLF</sequence>
<organism evidence="1 2">
    <name type="scientific">Stephanodiscus triporus</name>
    <dbReference type="NCBI Taxonomy" id="2934178"/>
    <lineage>
        <taxon>Eukaryota</taxon>
        <taxon>Sar</taxon>
        <taxon>Stramenopiles</taxon>
        <taxon>Ochrophyta</taxon>
        <taxon>Bacillariophyta</taxon>
        <taxon>Coscinodiscophyceae</taxon>
        <taxon>Thalassiosirophycidae</taxon>
        <taxon>Stephanodiscales</taxon>
        <taxon>Stephanodiscaceae</taxon>
        <taxon>Stephanodiscus</taxon>
    </lineage>
</organism>